<reference evidence="1" key="1">
    <citation type="submission" date="2021-06" db="EMBL/GenBank/DDBJ databases">
        <authorList>
            <person name="Kallberg Y."/>
            <person name="Tangrot J."/>
            <person name="Rosling A."/>
        </authorList>
    </citation>
    <scope>NUCLEOTIDE SEQUENCE</scope>
    <source>
        <strain evidence="1">CL356</strain>
    </source>
</reference>
<dbReference type="EMBL" id="CAJVPT010063747">
    <property type="protein sequence ID" value="CAG8769144.1"/>
    <property type="molecule type" value="Genomic_DNA"/>
</dbReference>
<proteinExistence type="predicted"/>
<evidence type="ECO:0000313" key="2">
    <source>
        <dbReference type="Proteomes" id="UP000789525"/>
    </source>
</evidence>
<dbReference type="Proteomes" id="UP000789525">
    <property type="component" value="Unassembled WGS sequence"/>
</dbReference>
<name>A0ACA9QY62_9GLOM</name>
<gene>
    <name evidence="1" type="ORF">ACOLOM_LOCUS13656</name>
</gene>
<evidence type="ECO:0000313" key="1">
    <source>
        <dbReference type="EMBL" id="CAG8769144.1"/>
    </source>
</evidence>
<organism evidence="1 2">
    <name type="scientific">Acaulospora colombiana</name>
    <dbReference type="NCBI Taxonomy" id="27376"/>
    <lineage>
        <taxon>Eukaryota</taxon>
        <taxon>Fungi</taxon>
        <taxon>Fungi incertae sedis</taxon>
        <taxon>Mucoromycota</taxon>
        <taxon>Glomeromycotina</taxon>
        <taxon>Glomeromycetes</taxon>
        <taxon>Diversisporales</taxon>
        <taxon>Acaulosporaceae</taxon>
        <taxon>Acaulospora</taxon>
    </lineage>
</organism>
<protein>
    <submittedName>
        <fullName evidence="1">2532_t:CDS:1</fullName>
    </submittedName>
</protein>
<accession>A0ACA9QY62</accession>
<keyword evidence="2" id="KW-1185">Reference proteome</keyword>
<feature type="non-terminal residue" evidence="1">
    <location>
        <position position="1"/>
    </location>
</feature>
<sequence>VMHEIEENKESLLRLAISGSQGLFILFDVVSVTAYLFAKVLFLLLQTPLADVGETIVRLYPSSNNMERWNEGGFIQISEYTISVHVDKLPSPNDFNGIRYSFKVQATSPSVRNIQES</sequence>
<comment type="caution">
    <text evidence="1">The sequence shown here is derived from an EMBL/GenBank/DDBJ whole genome shotgun (WGS) entry which is preliminary data.</text>
</comment>